<organism evidence="4 5">
    <name type="scientific">Peptoniphilus duerdenii ATCC BAA-1640</name>
    <dbReference type="NCBI Taxonomy" id="862517"/>
    <lineage>
        <taxon>Bacteria</taxon>
        <taxon>Bacillati</taxon>
        <taxon>Bacillota</taxon>
        <taxon>Tissierellia</taxon>
        <taxon>Tissierellales</taxon>
        <taxon>Peptoniphilaceae</taxon>
        <taxon>Peptoniphilus</taxon>
    </lineage>
</organism>
<reference evidence="4 5" key="1">
    <citation type="submission" date="2010-07" db="EMBL/GenBank/DDBJ databases">
        <authorList>
            <person name="Muzny D."/>
            <person name="Qin X."/>
            <person name="Deng J."/>
            <person name="Jiang H."/>
            <person name="Liu Y."/>
            <person name="Qu J."/>
            <person name="Song X.-Z."/>
            <person name="Zhang L."/>
            <person name="Thornton R."/>
            <person name="Coyle M."/>
            <person name="Francisco L."/>
            <person name="Jackson L."/>
            <person name="Javaid M."/>
            <person name="Korchina V."/>
            <person name="Kovar C."/>
            <person name="Mata R."/>
            <person name="Mathew T."/>
            <person name="Ngo R."/>
            <person name="Nguyen L."/>
            <person name="Nguyen N."/>
            <person name="Okwuonu G."/>
            <person name="Ongeri F."/>
            <person name="Pham C."/>
            <person name="Simmons D."/>
            <person name="Wilczek-Boney K."/>
            <person name="Hale W."/>
            <person name="Jakkamsetti A."/>
            <person name="Pham P."/>
            <person name="Ruth R."/>
            <person name="San Lucas F."/>
            <person name="Warren J."/>
            <person name="Zhang J."/>
            <person name="Zhao Z."/>
            <person name="Zhou C."/>
            <person name="Zhu D."/>
            <person name="Lee S."/>
            <person name="Bess C."/>
            <person name="Blankenburg K."/>
            <person name="Forbes L."/>
            <person name="Fu Q."/>
            <person name="Gubbala S."/>
            <person name="Hirani K."/>
            <person name="Jayaseelan J.C."/>
            <person name="Lara F."/>
            <person name="Munidasa M."/>
            <person name="Palculict T."/>
            <person name="Patil S."/>
            <person name="Pu L.-L."/>
            <person name="Saada N."/>
            <person name="Tang L."/>
            <person name="Weissenberger G."/>
            <person name="Zhu Y."/>
            <person name="Hemphill L."/>
            <person name="Shang Y."/>
            <person name="Youmans B."/>
            <person name="Ayvaz T."/>
            <person name="Ross M."/>
            <person name="Santibanez J."/>
            <person name="Aqrawi P."/>
            <person name="Gross S."/>
            <person name="Joshi V."/>
            <person name="Fowler G."/>
            <person name="Nazareth L."/>
            <person name="Reid J."/>
            <person name="Worley K."/>
            <person name="Petrosino J."/>
            <person name="Highlander S."/>
            <person name="Gibbs R."/>
        </authorList>
    </citation>
    <scope>NUCLEOTIDE SEQUENCE [LARGE SCALE GENOMIC DNA]</scope>
    <source>
        <strain evidence="4 5">ATCC BAA-1640</strain>
    </source>
</reference>
<dbReference type="EMBL" id="AEEH01000012">
    <property type="protein sequence ID" value="EFM26272.1"/>
    <property type="molecule type" value="Genomic_DNA"/>
</dbReference>
<protein>
    <recommendedName>
        <fullName evidence="3">SLH domain-containing protein</fullName>
    </recommendedName>
</protein>
<dbReference type="InterPro" id="IPR001119">
    <property type="entry name" value="SLH_dom"/>
</dbReference>
<feature type="signal peptide" evidence="2">
    <location>
        <begin position="1"/>
        <end position="22"/>
    </location>
</feature>
<dbReference type="Pfam" id="PF00395">
    <property type="entry name" value="SLH"/>
    <property type="match status" value="1"/>
</dbReference>
<feature type="compositionally biased region" description="Low complexity" evidence="1">
    <location>
        <begin position="285"/>
        <end position="296"/>
    </location>
</feature>
<evidence type="ECO:0000256" key="2">
    <source>
        <dbReference type="SAM" id="SignalP"/>
    </source>
</evidence>
<feature type="compositionally biased region" description="Basic and acidic residues" evidence="1">
    <location>
        <begin position="236"/>
        <end position="261"/>
    </location>
</feature>
<keyword evidence="5" id="KW-1185">Reference proteome</keyword>
<dbReference type="eggNOG" id="COG5492">
    <property type="taxonomic scope" value="Bacteria"/>
</dbReference>
<dbReference type="eggNOG" id="COG3266">
    <property type="taxonomic scope" value="Bacteria"/>
</dbReference>
<dbReference type="PROSITE" id="PS51272">
    <property type="entry name" value="SLH"/>
    <property type="match status" value="1"/>
</dbReference>
<keyword evidence="2" id="KW-0732">Signal</keyword>
<feature type="domain" description="SLH" evidence="3">
    <location>
        <begin position="81"/>
        <end position="144"/>
    </location>
</feature>
<evidence type="ECO:0000259" key="3">
    <source>
        <dbReference type="PROSITE" id="PS51272"/>
    </source>
</evidence>
<dbReference type="STRING" id="862517.HMPREF9225_0121"/>
<dbReference type="HOGENOM" id="CLU_280165_0_0_9"/>
<evidence type="ECO:0000313" key="4">
    <source>
        <dbReference type="EMBL" id="EFM26272.1"/>
    </source>
</evidence>
<dbReference type="RefSeq" id="WP_008900957.1">
    <property type="nucleotide sequence ID" value="NZ_GL397071.1"/>
</dbReference>
<evidence type="ECO:0000256" key="1">
    <source>
        <dbReference type="SAM" id="MobiDB-lite"/>
    </source>
</evidence>
<dbReference type="OrthoDB" id="1699243at2"/>
<comment type="caution">
    <text evidence="4">The sequence shown here is derived from an EMBL/GenBank/DDBJ whole genome shotgun (WGS) entry which is preliminary data.</text>
</comment>
<feature type="region of interest" description="Disordered" evidence="1">
    <location>
        <begin position="236"/>
        <end position="327"/>
    </location>
</feature>
<feature type="compositionally biased region" description="Basic and acidic residues" evidence="1">
    <location>
        <begin position="316"/>
        <end position="327"/>
    </location>
</feature>
<sequence length="1122" mass="125018">MKKSAIILAAIMLLSSFEPVVATEKPTTENKKINWLLENDFVAGRGKTKDLKLEDTITRAEFTRMILVIKGEENLAKDSTSKVDFKDVPNTHWAEKFIVYAKQKGYISGYPDGNFRPEGEITYEEMISILSRIHPNYRKIEAKSTNWAEGFINFAKDNGILDDISIDGSYKSPAIREKTFEMTYNFIKFVENQTKSEKVSKIKEEKDVKRENSTWNGFYPYWLGYGFRPIVEEKPEVKPNPDVKPVPDKHEEPGTPEKENPSEPGTQPETPGEENPTEPGKENPSEPGTEPENPTEPGKENPSDPGTEPESPSEPETPKEFDKTKIDKIEIVSQPSKREYTEGEKLDLSGIKLKLTDTQGIVKEAGLEDFSEYGIATDPANETGLSVNENGTTIKIKLNGVEKVETAPLKVNAKVFDPAHVEKMVVKEQPKKLVYTDGEKLNLAGLEVTLTDNQGLTKDVAFKDFADNGITATPANDTALTVAANNGKAVELTKGSLTAQTNALTVNAKVFDPAHVEKMVVKTQPTNLTYTEGEKLALAGLEVTLTDNQGLTKDVAFADFEANGITAEPANDTELKLADNGSKVKLTKGNLTAETEALTVSAKVFDPAHVEKMVVKTQPTNLIYTEGEKLNLAGLEVTLTDNQGLTKDVAFADFEANGIEAAPANETALTVAANNGRAVELTKGSLTAQTNQLTVKAKVFDPDHVEKMVVKTQPTNLSYTEGEKLNLAGLEVTLTDNQGLTKNVAFKDFAANGITTEPKNNKQLTESENNTKIKIKRGDKEAITGNISLTLKVISKADFEKENKIKTSIKNSLVEVYKSLGYIKLGIDNLHNKYYLLFTKESNKIAIEKDNLKTSILNTIKNNKIKSYTIGETNRELLDGKNYKSDETILGFIREDILKIAGLKENHDLTDAQILEKLEVTKPNSNIKLVVGDEHIELNYEIIFLSQMAEEKLNQIETDFVNNMKDTSKIVENENKVYRVSYNNKYYLVEHKFAIRNYNISYLAKGYGYDIVLTNFLTGGKLGESKSLKELKSFMVHTIRNSKYIDNRGIMDSMELQSLLGGGDNYREITESYHGTFRRPNKYSTIIAENLESSKISLEYFYTDEASETGGIITRNIYYRYY</sequence>
<dbReference type="eggNOG" id="COG0737">
    <property type="taxonomic scope" value="Bacteria"/>
</dbReference>
<accession>E0NIY2</accession>
<evidence type="ECO:0000313" key="5">
    <source>
        <dbReference type="Proteomes" id="UP000003280"/>
    </source>
</evidence>
<gene>
    <name evidence="4" type="ORF">HMPREF9225_0121</name>
</gene>
<proteinExistence type="predicted"/>
<feature type="chain" id="PRO_5003138030" description="SLH domain-containing protein" evidence="2">
    <location>
        <begin position="23"/>
        <end position="1122"/>
    </location>
</feature>
<dbReference type="Gene3D" id="2.60.40.3630">
    <property type="match status" value="5"/>
</dbReference>
<dbReference type="Proteomes" id="UP000003280">
    <property type="component" value="Unassembled WGS sequence"/>
</dbReference>
<name>E0NIY2_9FIRM</name>
<dbReference type="AlphaFoldDB" id="E0NIY2"/>